<keyword evidence="7" id="KW-1185">Reference proteome</keyword>
<reference evidence="6 7" key="1">
    <citation type="submission" date="2019-11" db="EMBL/GenBank/DDBJ databases">
        <authorList>
            <person name="Jiang L.-Q."/>
        </authorList>
    </citation>
    <scope>NUCLEOTIDE SEQUENCE [LARGE SCALE GENOMIC DNA]</scope>
    <source>
        <strain evidence="6 7">YIM 132087</strain>
    </source>
</reference>
<evidence type="ECO:0000313" key="6">
    <source>
        <dbReference type="EMBL" id="MTD15637.1"/>
    </source>
</evidence>
<keyword evidence="3 5" id="KW-1133">Transmembrane helix</keyword>
<feature type="transmembrane region" description="Helical" evidence="5">
    <location>
        <begin position="238"/>
        <end position="258"/>
    </location>
</feature>
<sequence length="375" mass="39131">MTAQVRPEAWWIWALCLAATADRTTNPILLATLIAVTWFVVSSCRSREPWAPGWTRGFAAFFKLALVVLAIRTVFHILLGSPTGGPVLFTLPTVHLPDWATGIGIGGPVYADGLLGTLYAALSLAVLLCCVGAAVALADPRRLLAALPGALYEVGVAVVVAMSLAPELLAGAQRVRRARELRGDATAGRGLLRRIRAWARLALPLLADATDRALTLAASMDGRGYGREGGLGRTGRRWTAGLVLVGLGGLVLGIYGLLDTTTPLPVTVLALVIGCGAAVAGLTAGSRRVVRTRYRTDPWTWRDGVVIGSGLVALAGSVVGGLLDAPLDPPDLLALPPLPVLPFVAVLVAALPGLLLPTRVPPVHRAADPEMVTAR</sequence>
<comment type="caution">
    <text evidence="6">The sequence shown here is derived from an EMBL/GenBank/DDBJ whole genome shotgun (WGS) entry which is preliminary data.</text>
</comment>
<feature type="transmembrane region" description="Helical" evidence="5">
    <location>
        <begin position="28"/>
        <end position="46"/>
    </location>
</feature>
<evidence type="ECO:0000256" key="3">
    <source>
        <dbReference type="ARBA" id="ARBA00022989"/>
    </source>
</evidence>
<keyword evidence="4 5" id="KW-0472">Membrane</keyword>
<keyword evidence="2 5" id="KW-0812">Transmembrane</keyword>
<evidence type="ECO:0000256" key="2">
    <source>
        <dbReference type="ARBA" id="ARBA00022692"/>
    </source>
</evidence>
<feature type="transmembrane region" description="Helical" evidence="5">
    <location>
        <begin position="264"/>
        <end position="284"/>
    </location>
</feature>
<feature type="transmembrane region" description="Helical" evidence="5">
    <location>
        <begin position="305"/>
        <end position="323"/>
    </location>
</feature>
<organism evidence="6 7">
    <name type="scientific">Nakamurella alba</name>
    <dbReference type="NCBI Taxonomy" id="2665158"/>
    <lineage>
        <taxon>Bacteria</taxon>
        <taxon>Bacillati</taxon>
        <taxon>Actinomycetota</taxon>
        <taxon>Actinomycetes</taxon>
        <taxon>Nakamurellales</taxon>
        <taxon>Nakamurellaceae</taxon>
        <taxon>Nakamurella</taxon>
    </lineage>
</organism>
<accession>A0A7K1FN89</accession>
<comment type="subcellular location">
    <subcellularLocation>
        <location evidence="1">Membrane</location>
        <topology evidence="1">Multi-pass membrane protein</topology>
    </subcellularLocation>
</comment>
<name>A0A7K1FN89_9ACTN</name>
<dbReference type="PANTHER" id="PTHR33514">
    <property type="entry name" value="PROTEIN ABCI12, CHLOROPLASTIC"/>
    <property type="match status" value="1"/>
</dbReference>
<dbReference type="GO" id="GO:0005886">
    <property type="term" value="C:plasma membrane"/>
    <property type="evidence" value="ECO:0007669"/>
    <property type="project" value="UniProtKB-ARBA"/>
</dbReference>
<dbReference type="AlphaFoldDB" id="A0A7K1FN89"/>
<gene>
    <name evidence="6" type="ORF">GIS00_17020</name>
</gene>
<dbReference type="Pfam" id="PF02361">
    <property type="entry name" value="CbiQ"/>
    <property type="match status" value="1"/>
</dbReference>
<feature type="transmembrane region" description="Helical" evidence="5">
    <location>
        <begin position="58"/>
        <end position="79"/>
    </location>
</feature>
<dbReference type="RefSeq" id="WP_322098062.1">
    <property type="nucleotide sequence ID" value="NZ_WLYK01000006.1"/>
</dbReference>
<evidence type="ECO:0000256" key="4">
    <source>
        <dbReference type="ARBA" id="ARBA00023136"/>
    </source>
</evidence>
<protein>
    <submittedName>
        <fullName evidence="6">Energy-coupling factor transporter transmembrane protein EcfT</fullName>
    </submittedName>
</protein>
<feature type="transmembrane region" description="Helical" evidence="5">
    <location>
        <begin position="335"/>
        <end position="356"/>
    </location>
</feature>
<dbReference type="CDD" id="cd16914">
    <property type="entry name" value="EcfT"/>
    <property type="match status" value="1"/>
</dbReference>
<feature type="transmembrane region" description="Helical" evidence="5">
    <location>
        <begin position="118"/>
        <end position="138"/>
    </location>
</feature>
<dbReference type="InterPro" id="IPR003339">
    <property type="entry name" value="ABC/ECF_trnsptr_transmembrane"/>
</dbReference>
<feature type="transmembrane region" description="Helical" evidence="5">
    <location>
        <begin position="150"/>
        <end position="172"/>
    </location>
</feature>
<dbReference type="Proteomes" id="UP000460221">
    <property type="component" value="Unassembled WGS sequence"/>
</dbReference>
<evidence type="ECO:0000313" key="7">
    <source>
        <dbReference type="Proteomes" id="UP000460221"/>
    </source>
</evidence>
<evidence type="ECO:0000256" key="1">
    <source>
        <dbReference type="ARBA" id="ARBA00004141"/>
    </source>
</evidence>
<feature type="transmembrane region" description="Helical" evidence="5">
    <location>
        <begin position="91"/>
        <end position="111"/>
    </location>
</feature>
<dbReference type="PANTHER" id="PTHR33514:SF15">
    <property type="entry name" value="COBALT TRANSPORT PROTEIN"/>
    <property type="match status" value="1"/>
</dbReference>
<evidence type="ECO:0000256" key="5">
    <source>
        <dbReference type="SAM" id="Phobius"/>
    </source>
</evidence>
<dbReference type="EMBL" id="WLYK01000006">
    <property type="protein sequence ID" value="MTD15637.1"/>
    <property type="molecule type" value="Genomic_DNA"/>
</dbReference>
<proteinExistence type="predicted"/>